<dbReference type="SUPFAM" id="SSF48264">
    <property type="entry name" value="Cytochrome P450"/>
    <property type="match status" value="1"/>
</dbReference>
<reference evidence="10" key="1">
    <citation type="submission" date="2015-09" db="EMBL/GenBank/DDBJ databases">
        <title>De novo assembly of Pectinophora gossypiella (Pink Bollworm) gut transcriptome.</title>
        <authorList>
            <person name="Tassone E.E."/>
        </authorList>
    </citation>
    <scope>NUCLEOTIDE SEQUENCE</scope>
</reference>
<dbReference type="InterPro" id="IPR017972">
    <property type="entry name" value="Cyt_P450_CS"/>
</dbReference>
<proteinExistence type="inferred from homology"/>
<dbReference type="AlphaFoldDB" id="A0A1E1WJG1"/>
<keyword evidence="3 8" id="KW-0349">Heme</keyword>
<keyword evidence="6 8" id="KW-0408">Iron</keyword>
<dbReference type="GO" id="GO:0004497">
    <property type="term" value="F:monooxygenase activity"/>
    <property type="evidence" value="ECO:0007669"/>
    <property type="project" value="UniProtKB-KW"/>
</dbReference>
<comment type="similarity">
    <text evidence="2 9">Belongs to the cytochrome P450 family.</text>
</comment>
<evidence type="ECO:0000256" key="7">
    <source>
        <dbReference type="ARBA" id="ARBA00023033"/>
    </source>
</evidence>
<dbReference type="InterPro" id="IPR036396">
    <property type="entry name" value="Cyt_P450_sf"/>
</dbReference>
<comment type="cofactor">
    <cofactor evidence="1 8">
        <name>heme</name>
        <dbReference type="ChEBI" id="CHEBI:30413"/>
    </cofactor>
</comment>
<feature type="binding site" description="axial binding residue" evidence="8">
    <location>
        <position position="451"/>
    </location>
    <ligand>
        <name>heme</name>
        <dbReference type="ChEBI" id="CHEBI:30413"/>
    </ligand>
    <ligandPart>
        <name>Fe</name>
        <dbReference type="ChEBI" id="CHEBI:18248"/>
    </ligandPart>
</feature>
<dbReference type="OrthoDB" id="3945418at2759"/>
<dbReference type="PRINTS" id="PR00463">
    <property type="entry name" value="EP450I"/>
</dbReference>
<evidence type="ECO:0000256" key="9">
    <source>
        <dbReference type="RuleBase" id="RU000461"/>
    </source>
</evidence>
<keyword evidence="5 9" id="KW-0560">Oxidoreductase</keyword>
<evidence type="ECO:0000256" key="8">
    <source>
        <dbReference type="PIRSR" id="PIRSR602401-1"/>
    </source>
</evidence>
<keyword evidence="4 8" id="KW-0479">Metal-binding</keyword>
<name>A0A1E1WJG1_PECGO</name>
<dbReference type="InterPro" id="IPR050479">
    <property type="entry name" value="CYP11_CYP27_families"/>
</dbReference>
<evidence type="ECO:0000256" key="5">
    <source>
        <dbReference type="ARBA" id="ARBA00023002"/>
    </source>
</evidence>
<dbReference type="Pfam" id="PF00067">
    <property type="entry name" value="p450"/>
    <property type="match status" value="1"/>
</dbReference>
<evidence type="ECO:0000256" key="1">
    <source>
        <dbReference type="ARBA" id="ARBA00001971"/>
    </source>
</evidence>
<evidence type="ECO:0000256" key="3">
    <source>
        <dbReference type="ARBA" id="ARBA00022617"/>
    </source>
</evidence>
<sequence length="502" mass="58045">MNKVMQIFKIFNNFNKKFARTAVDSVSKEVPTDKGIKPWHEIPGPPSLPIIGQFYHFLPGGSLHVLETYPEVAYKKYGPIVRLDAMFGRPPYALIFDPESAAQVYRGENLTPTRTGFYSLKYYREVYGRKKGEPDKPTGLITDQGEKWKKARSTINPVMLPPKTVKRHTKILDEIALDMVEHLKRIRNKDNKIKGEFDIHMNMWALECVGALAFGGRLNCFDPDLPENSLMRRMIHCVHETLALSNELDFKPNVWRYISTPTFRNAMKVYAEHERHSKYFVERAKEKLKSPNQNPDEERGMVEKLLEVDENIAAVTASDMLLAGIDTVAHSVISTLYYLASNPDKQHKLREESIAGDQKVYLKACIKESLRLRSIAFANLRLTTREYNLMSYRIPKNVYVVAFHNHMCLMENQFPRPHEYIPERWIEKGPLSHRNAHPFAYSPFGFGTRNCIGHRIAELEMETFVARIIQKFHLEWVGPPPGKRQKSINYVVGPYNFVFKDV</sequence>
<dbReference type="Gene3D" id="1.10.630.10">
    <property type="entry name" value="Cytochrome P450"/>
    <property type="match status" value="1"/>
</dbReference>
<dbReference type="GO" id="GO:0005506">
    <property type="term" value="F:iron ion binding"/>
    <property type="evidence" value="ECO:0007669"/>
    <property type="project" value="InterPro"/>
</dbReference>
<evidence type="ECO:0000256" key="2">
    <source>
        <dbReference type="ARBA" id="ARBA00010617"/>
    </source>
</evidence>
<evidence type="ECO:0008006" key="11">
    <source>
        <dbReference type="Google" id="ProtNLM"/>
    </source>
</evidence>
<dbReference type="InterPro" id="IPR002401">
    <property type="entry name" value="Cyt_P450_E_grp-I"/>
</dbReference>
<organism evidence="10">
    <name type="scientific">Pectinophora gossypiella</name>
    <name type="common">Cotton pink bollworm</name>
    <name type="synonym">Depressaria gossypiella</name>
    <dbReference type="NCBI Taxonomy" id="13191"/>
    <lineage>
        <taxon>Eukaryota</taxon>
        <taxon>Metazoa</taxon>
        <taxon>Ecdysozoa</taxon>
        <taxon>Arthropoda</taxon>
        <taxon>Hexapoda</taxon>
        <taxon>Insecta</taxon>
        <taxon>Pterygota</taxon>
        <taxon>Neoptera</taxon>
        <taxon>Endopterygota</taxon>
        <taxon>Lepidoptera</taxon>
        <taxon>Glossata</taxon>
        <taxon>Ditrysia</taxon>
        <taxon>Gelechioidea</taxon>
        <taxon>Gelechiidae</taxon>
        <taxon>Apatetrinae</taxon>
        <taxon>Pectinophora</taxon>
    </lineage>
</organism>
<accession>A0A1E1WJG1</accession>
<dbReference type="InterPro" id="IPR001128">
    <property type="entry name" value="Cyt_P450"/>
</dbReference>
<dbReference type="PROSITE" id="PS00086">
    <property type="entry name" value="CYTOCHROME_P450"/>
    <property type="match status" value="1"/>
</dbReference>
<dbReference type="PANTHER" id="PTHR24279">
    <property type="entry name" value="CYTOCHROME P450"/>
    <property type="match status" value="1"/>
</dbReference>
<dbReference type="PRINTS" id="PR00385">
    <property type="entry name" value="P450"/>
</dbReference>
<protein>
    <recommendedName>
        <fullName evidence="11">Cytochrome P450</fullName>
    </recommendedName>
</protein>
<evidence type="ECO:0000256" key="6">
    <source>
        <dbReference type="ARBA" id="ARBA00023004"/>
    </source>
</evidence>
<keyword evidence="7 9" id="KW-0503">Monooxygenase</keyword>
<dbReference type="CDD" id="cd11054">
    <property type="entry name" value="CYP24A1-like"/>
    <property type="match status" value="1"/>
</dbReference>
<evidence type="ECO:0000256" key="4">
    <source>
        <dbReference type="ARBA" id="ARBA00022723"/>
    </source>
</evidence>
<dbReference type="EMBL" id="GDQN01003905">
    <property type="protein sequence ID" value="JAT87149.1"/>
    <property type="molecule type" value="Transcribed_RNA"/>
</dbReference>
<evidence type="ECO:0000313" key="10">
    <source>
        <dbReference type="EMBL" id="JAT87149.1"/>
    </source>
</evidence>
<gene>
    <name evidence="10" type="ORF">g.7866</name>
</gene>
<dbReference type="PANTHER" id="PTHR24279:SF120">
    <property type="entry name" value="CYTOCHROME P450"/>
    <property type="match status" value="1"/>
</dbReference>
<dbReference type="GO" id="GO:0016705">
    <property type="term" value="F:oxidoreductase activity, acting on paired donors, with incorporation or reduction of molecular oxygen"/>
    <property type="evidence" value="ECO:0007669"/>
    <property type="project" value="InterPro"/>
</dbReference>
<dbReference type="GO" id="GO:0020037">
    <property type="term" value="F:heme binding"/>
    <property type="evidence" value="ECO:0007669"/>
    <property type="project" value="InterPro"/>
</dbReference>